<dbReference type="Proteomes" id="UP000221165">
    <property type="component" value="Unassembled WGS sequence"/>
</dbReference>
<dbReference type="GeneID" id="94423833"/>
<comment type="caution">
    <text evidence="2">The sequence shown here is derived from an EMBL/GenBank/DDBJ whole genome shotgun (WGS) entry which is preliminary data.</text>
</comment>
<keyword evidence="2" id="KW-0472">Membrane</keyword>
<evidence type="ECO:0000313" key="2">
    <source>
        <dbReference type="EMBL" id="PHJ25752.1"/>
    </source>
</evidence>
<dbReference type="RefSeq" id="XP_067927398.1">
    <property type="nucleotide sequence ID" value="XM_068060622.1"/>
</dbReference>
<name>A0A2C6LGJ3_9APIC</name>
<organism evidence="2 3">
    <name type="scientific">Cystoisospora suis</name>
    <dbReference type="NCBI Taxonomy" id="483139"/>
    <lineage>
        <taxon>Eukaryota</taxon>
        <taxon>Sar</taxon>
        <taxon>Alveolata</taxon>
        <taxon>Apicomplexa</taxon>
        <taxon>Conoidasida</taxon>
        <taxon>Coccidia</taxon>
        <taxon>Eucoccidiorida</taxon>
        <taxon>Eimeriorina</taxon>
        <taxon>Sarcocystidae</taxon>
        <taxon>Cystoisospora</taxon>
    </lineage>
</organism>
<accession>A0A2C6LGJ3</accession>
<gene>
    <name evidence="2" type="ORF">CSUI_000388</name>
</gene>
<proteinExistence type="predicted"/>
<dbReference type="EMBL" id="MIGC01000167">
    <property type="protein sequence ID" value="PHJ25752.1"/>
    <property type="molecule type" value="Genomic_DNA"/>
</dbReference>
<sequence length="317" mass="35935">IQHYYPTISRALHPLIPATIGDCTSTEPEPPPKPCKGNDILYHYRNFYYEATARWITGVNTTEIDSIHLERQILSYQEDEDGGGRSEGGRNQRVKVIAEVNGTVAELNLSLRIGQCLFPNSWWSPACDTLWDNTTSCCGRNITFSSQIQAVCTDQLPAGGSLYRRKKKQQEVRESNTEKAGTAEDEEDERDHEEKEEEEELKKTEKKKKKRRGMIPNYLSNLNVTDFRISPLTINESVVGLFNVTVADITSSVEARLKEHMQTFLLPETRLIPWNEEDEGEEELLSIQDLLNRLIAVNAPDGFRCISNSTESSYSSS</sequence>
<keyword evidence="2" id="KW-0812">Transmembrane</keyword>
<evidence type="ECO:0000313" key="3">
    <source>
        <dbReference type="Proteomes" id="UP000221165"/>
    </source>
</evidence>
<feature type="region of interest" description="Disordered" evidence="1">
    <location>
        <begin position="163"/>
        <end position="209"/>
    </location>
</feature>
<feature type="compositionally biased region" description="Acidic residues" evidence="1">
    <location>
        <begin position="183"/>
        <end position="199"/>
    </location>
</feature>
<reference evidence="2 3" key="1">
    <citation type="journal article" date="2017" name="Int. J. Parasitol.">
        <title>The genome of the protozoan parasite Cystoisospora suis and a reverse vaccinology approach to identify vaccine candidates.</title>
        <authorList>
            <person name="Palmieri N."/>
            <person name="Shrestha A."/>
            <person name="Ruttkowski B."/>
            <person name="Beck T."/>
            <person name="Vogl C."/>
            <person name="Tomley F."/>
            <person name="Blake D.P."/>
            <person name="Joachim A."/>
        </authorList>
    </citation>
    <scope>NUCLEOTIDE SEQUENCE [LARGE SCALE GENOMIC DNA]</scope>
    <source>
        <strain evidence="2 3">Wien I</strain>
    </source>
</reference>
<protein>
    <submittedName>
        <fullName evidence="2">Transmembrane protein</fullName>
    </submittedName>
</protein>
<feature type="non-terminal residue" evidence="2">
    <location>
        <position position="1"/>
    </location>
</feature>
<dbReference type="OrthoDB" id="331293at2759"/>
<dbReference type="AlphaFoldDB" id="A0A2C6LGJ3"/>
<dbReference type="VEuPathDB" id="ToxoDB:CSUI_000388"/>
<keyword evidence="3" id="KW-1185">Reference proteome</keyword>
<evidence type="ECO:0000256" key="1">
    <source>
        <dbReference type="SAM" id="MobiDB-lite"/>
    </source>
</evidence>